<dbReference type="Pfam" id="PF00155">
    <property type="entry name" value="Aminotran_1_2"/>
    <property type="match status" value="1"/>
</dbReference>
<dbReference type="GO" id="GO:0006520">
    <property type="term" value="P:amino acid metabolic process"/>
    <property type="evidence" value="ECO:0007669"/>
    <property type="project" value="InterPro"/>
</dbReference>
<comment type="caution">
    <text evidence="8">The sequence shown here is derived from an EMBL/GenBank/DDBJ whole genome shotgun (WGS) entry which is preliminary data.</text>
</comment>
<keyword evidence="9" id="KW-1185">Reference proteome</keyword>
<keyword evidence="4 6" id="KW-0808">Transferase</keyword>
<dbReference type="InterPro" id="IPR004838">
    <property type="entry name" value="NHTrfase_class1_PyrdxlP-BS"/>
</dbReference>
<dbReference type="SUPFAM" id="SSF53383">
    <property type="entry name" value="PLP-dependent transferases"/>
    <property type="match status" value="1"/>
</dbReference>
<evidence type="ECO:0000256" key="1">
    <source>
        <dbReference type="ARBA" id="ARBA00001933"/>
    </source>
</evidence>
<dbReference type="PRINTS" id="PR00753">
    <property type="entry name" value="ACCSYNTHASE"/>
</dbReference>
<comment type="similarity">
    <text evidence="2 6">Belongs to the class-I pyridoxal-phosphate-dependent aminotransferase family.</text>
</comment>
<dbReference type="GO" id="GO:0008483">
    <property type="term" value="F:transaminase activity"/>
    <property type="evidence" value="ECO:0007669"/>
    <property type="project" value="UniProtKB-KW"/>
</dbReference>
<evidence type="ECO:0000313" key="9">
    <source>
        <dbReference type="Proteomes" id="UP000651668"/>
    </source>
</evidence>
<evidence type="ECO:0000256" key="5">
    <source>
        <dbReference type="ARBA" id="ARBA00022898"/>
    </source>
</evidence>
<comment type="cofactor">
    <cofactor evidence="1 6">
        <name>pyridoxal 5'-phosphate</name>
        <dbReference type="ChEBI" id="CHEBI:597326"/>
    </cofactor>
</comment>
<dbReference type="FunFam" id="3.40.640.10:FF:000033">
    <property type="entry name" value="Aspartate aminotransferase"/>
    <property type="match status" value="1"/>
</dbReference>
<evidence type="ECO:0000256" key="6">
    <source>
        <dbReference type="RuleBase" id="RU000481"/>
    </source>
</evidence>
<gene>
    <name evidence="8" type="ORF">GCM10011387_18830</name>
</gene>
<keyword evidence="3 6" id="KW-0032">Aminotransferase</keyword>
<dbReference type="GO" id="GO:0030170">
    <property type="term" value="F:pyridoxal phosphate binding"/>
    <property type="evidence" value="ECO:0007669"/>
    <property type="project" value="InterPro"/>
</dbReference>
<dbReference type="InterPro" id="IPR004839">
    <property type="entry name" value="Aminotransferase_I/II_large"/>
</dbReference>
<dbReference type="InterPro" id="IPR015421">
    <property type="entry name" value="PyrdxlP-dep_Trfase_major"/>
</dbReference>
<dbReference type="Proteomes" id="UP000651668">
    <property type="component" value="Unassembled WGS sequence"/>
</dbReference>
<dbReference type="EMBL" id="BMIL01000006">
    <property type="protein sequence ID" value="GGC65437.1"/>
    <property type="molecule type" value="Genomic_DNA"/>
</dbReference>
<keyword evidence="5" id="KW-0663">Pyridoxal phosphate</keyword>
<sequence>MSILSTRINNLSESQTIKMAKLGRALSAKGIDVINLSFGEPDFFTPEAVKEAAKKAIDENYSYYTPVSGYPDLRKAVAEKLKRENELDYTFEQIVVSTGAKQSLSNAILCLINPGDEVIVPTPYWVSYSEMIKLAEGESVFIHATVENDFKITAEQLEAAITPKTKMFMFSSPCNPTGSVYSHEELAALVAVFERYPNIMILSDEIYEHINFVDKHYSIASFPSVKDRVILINGFSKAYAMTGWRVGYMAASKEIAAACDKLQGQITSGTSSISQRAALAAYEEGLASVNEMKEAFRKRRTIVYDLLKEIPGIKVNLPDGAFYFFPEVKSYFGKSHNGTVINDAEALCLYLLDEAHVSTVTGEAFGNENCIRISYAASEEQLKDAMNRIANALANLN</sequence>
<evidence type="ECO:0000256" key="4">
    <source>
        <dbReference type="ARBA" id="ARBA00022679"/>
    </source>
</evidence>
<accession>A0A916UAR4</accession>
<proteinExistence type="inferred from homology"/>
<evidence type="ECO:0000313" key="8">
    <source>
        <dbReference type="EMBL" id="GGC65437.1"/>
    </source>
</evidence>
<organism evidence="8 9">
    <name type="scientific">Pedobacter quisquiliarum</name>
    <dbReference type="NCBI Taxonomy" id="1834438"/>
    <lineage>
        <taxon>Bacteria</taxon>
        <taxon>Pseudomonadati</taxon>
        <taxon>Bacteroidota</taxon>
        <taxon>Sphingobacteriia</taxon>
        <taxon>Sphingobacteriales</taxon>
        <taxon>Sphingobacteriaceae</taxon>
        <taxon>Pedobacter</taxon>
    </lineage>
</organism>
<evidence type="ECO:0000256" key="2">
    <source>
        <dbReference type="ARBA" id="ARBA00007441"/>
    </source>
</evidence>
<dbReference type="EC" id="2.6.1.-" evidence="6"/>
<evidence type="ECO:0000256" key="3">
    <source>
        <dbReference type="ARBA" id="ARBA00022576"/>
    </source>
</evidence>
<name>A0A916UAR4_9SPHI</name>
<dbReference type="PROSITE" id="PS00105">
    <property type="entry name" value="AA_TRANSFER_CLASS_1"/>
    <property type="match status" value="1"/>
</dbReference>
<dbReference type="InterPro" id="IPR015424">
    <property type="entry name" value="PyrdxlP-dep_Trfase"/>
</dbReference>
<dbReference type="AlphaFoldDB" id="A0A916UAR4"/>
<dbReference type="RefSeq" id="WP_188626644.1">
    <property type="nucleotide sequence ID" value="NZ_BMIL01000006.1"/>
</dbReference>
<dbReference type="PANTHER" id="PTHR46383:SF1">
    <property type="entry name" value="ASPARTATE AMINOTRANSFERASE"/>
    <property type="match status" value="1"/>
</dbReference>
<reference evidence="8" key="2">
    <citation type="submission" date="2020-09" db="EMBL/GenBank/DDBJ databases">
        <authorList>
            <person name="Sun Q."/>
            <person name="Zhou Y."/>
        </authorList>
    </citation>
    <scope>NUCLEOTIDE SEQUENCE</scope>
    <source>
        <strain evidence="8">CGMCC 1.15343</strain>
    </source>
</reference>
<dbReference type="InterPro" id="IPR015422">
    <property type="entry name" value="PyrdxlP-dep_Trfase_small"/>
</dbReference>
<reference evidence="8" key="1">
    <citation type="journal article" date="2014" name="Int. J. Syst. Evol. Microbiol.">
        <title>Complete genome sequence of Corynebacterium casei LMG S-19264T (=DSM 44701T), isolated from a smear-ripened cheese.</title>
        <authorList>
            <consortium name="US DOE Joint Genome Institute (JGI-PGF)"/>
            <person name="Walter F."/>
            <person name="Albersmeier A."/>
            <person name="Kalinowski J."/>
            <person name="Ruckert C."/>
        </authorList>
    </citation>
    <scope>NUCLEOTIDE SEQUENCE</scope>
    <source>
        <strain evidence="8">CGMCC 1.15343</strain>
    </source>
</reference>
<dbReference type="PANTHER" id="PTHR46383">
    <property type="entry name" value="ASPARTATE AMINOTRANSFERASE"/>
    <property type="match status" value="1"/>
</dbReference>
<dbReference type="Gene3D" id="3.40.640.10">
    <property type="entry name" value="Type I PLP-dependent aspartate aminotransferase-like (Major domain)"/>
    <property type="match status" value="1"/>
</dbReference>
<dbReference type="CDD" id="cd00609">
    <property type="entry name" value="AAT_like"/>
    <property type="match status" value="1"/>
</dbReference>
<feature type="domain" description="Aminotransferase class I/classII large" evidence="7">
    <location>
        <begin position="32"/>
        <end position="389"/>
    </location>
</feature>
<dbReference type="Gene3D" id="3.90.1150.10">
    <property type="entry name" value="Aspartate Aminotransferase, domain 1"/>
    <property type="match status" value="1"/>
</dbReference>
<evidence type="ECO:0000259" key="7">
    <source>
        <dbReference type="Pfam" id="PF00155"/>
    </source>
</evidence>
<dbReference type="InterPro" id="IPR050596">
    <property type="entry name" value="AspAT/PAT-like"/>
</dbReference>
<protein>
    <recommendedName>
        <fullName evidence="6">Aminotransferase</fullName>
        <ecNumber evidence="6">2.6.1.-</ecNumber>
    </recommendedName>
</protein>